<feature type="compositionally biased region" description="Low complexity" evidence="1">
    <location>
        <begin position="277"/>
        <end position="286"/>
    </location>
</feature>
<keyword evidence="2" id="KW-0472">Membrane</keyword>
<feature type="transmembrane region" description="Helical" evidence="2">
    <location>
        <begin position="240"/>
        <end position="261"/>
    </location>
</feature>
<protein>
    <recommendedName>
        <fullName evidence="5">Transmembrane protein</fullName>
    </recommendedName>
</protein>
<organism evidence="3 4">
    <name type="scientific">Prymnesium parvum</name>
    <name type="common">Toxic golden alga</name>
    <dbReference type="NCBI Taxonomy" id="97485"/>
    <lineage>
        <taxon>Eukaryota</taxon>
        <taxon>Haptista</taxon>
        <taxon>Haptophyta</taxon>
        <taxon>Prymnesiophyceae</taxon>
        <taxon>Prymnesiales</taxon>
        <taxon>Prymnesiaceae</taxon>
        <taxon>Prymnesium</taxon>
    </lineage>
</organism>
<sequence>MQLKLFNTQDAIHENSPAASYQTAEVSEKWRGAERMSASSSLPAADGSPTSLRAVADVVRAGHLFVPECKLVSGDFAIAVQLGLGLAAAGTLLYKRFVDAAPRPWLIWGFDASKQAFSGVMQHVAGISFGISFASGGEASACSWYFVIFCISTVTSLTWLWFAMRTYTYVVERNEWTLLYSGEYGNPPSWKPWLAQILLLGVIVAVEKVLTAVFIIEPLYDSLDAFAAWAERPLIDEPNLELLIVMVFGPMLLNAFFFWIADNLVAAPLERRDSSLRNSRTSSARDTSAREETPRGSPKSAPATSPRWTVHPEPIAKQTDGEKQCEAAAGTGLVAVIYCFPLGMIAVGFVFGGVVVLFVAALVVLLLFAPAMADALSGRRARWPCVAVDSAGQREMTIWLPPADRAVVLVLRRVCCGVLLPAHARFVGLHASTQRGGKAMV</sequence>
<keyword evidence="4" id="KW-1185">Reference proteome</keyword>
<feature type="transmembrane region" description="Helical" evidence="2">
    <location>
        <begin position="327"/>
        <end position="349"/>
    </location>
</feature>
<feature type="transmembrane region" description="Helical" evidence="2">
    <location>
        <begin position="197"/>
        <end position="220"/>
    </location>
</feature>
<evidence type="ECO:0000313" key="4">
    <source>
        <dbReference type="Proteomes" id="UP001515480"/>
    </source>
</evidence>
<dbReference type="Proteomes" id="UP001515480">
    <property type="component" value="Unassembled WGS sequence"/>
</dbReference>
<dbReference type="InterPro" id="IPR022127">
    <property type="entry name" value="STIMATE/YPL162C"/>
</dbReference>
<feature type="transmembrane region" description="Helical" evidence="2">
    <location>
        <begin position="355"/>
        <end position="373"/>
    </location>
</feature>
<dbReference type="EMBL" id="JBGBPQ010000002">
    <property type="protein sequence ID" value="KAL1528964.1"/>
    <property type="molecule type" value="Genomic_DNA"/>
</dbReference>
<accession>A0AB34K4V9</accession>
<feature type="transmembrane region" description="Helical" evidence="2">
    <location>
        <begin position="143"/>
        <end position="163"/>
    </location>
</feature>
<dbReference type="Pfam" id="PF12400">
    <property type="entry name" value="STIMATE"/>
    <property type="match status" value="1"/>
</dbReference>
<dbReference type="GO" id="GO:0016020">
    <property type="term" value="C:membrane"/>
    <property type="evidence" value="ECO:0007669"/>
    <property type="project" value="TreeGrafter"/>
</dbReference>
<name>A0AB34K4V9_PRYPA</name>
<evidence type="ECO:0000256" key="2">
    <source>
        <dbReference type="SAM" id="Phobius"/>
    </source>
</evidence>
<evidence type="ECO:0008006" key="5">
    <source>
        <dbReference type="Google" id="ProtNLM"/>
    </source>
</evidence>
<reference evidence="3 4" key="1">
    <citation type="journal article" date="2024" name="Science">
        <title>Giant polyketide synthase enzymes in the biosynthesis of giant marine polyether toxins.</title>
        <authorList>
            <person name="Fallon T.R."/>
            <person name="Shende V.V."/>
            <person name="Wierzbicki I.H."/>
            <person name="Pendleton A.L."/>
            <person name="Watervoot N.F."/>
            <person name="Auber R.P."/>
            <person name="Gonzalez D.J."/>
            <person name="Wisecaver J.H."/>
            <person name="Moore B.S."/>
        </authorList>
    </citation>
    <scope>NUCLEOTIDE SEQUENCE [LARGE SCALE GENOMIC DNA]</scope>
    <source>
        <strain evidence="3 4">12B1</strain>
    </source>
</reference>
<keyword evidence="2" id="KW-1133">Transmembrane helix</keyword>
<dbReference type="PANTHER" id="PTHR31735:SF1">
    <property type="entry name" value="VACUOLAR MEMBRANE PROTEIN YPL162C"/>
    <property type="match status" value="1"/>
</dbReference>
<dbReference type="AlphaFoldDB" id="A0AB34K4V9"/>
<evidence type="ECO:0000256" key="1">
    <source>
        <dbReference type="SAM" id="MobiDB-lite"/>
    </source>
</evidence>
<proteinExistence type="predicted"/>
<dbReference type="PANTHER" id="PTHR31735">
    <property type="entry name" value="VACUOLAR MEMBRANE PROTEIN YPL162C"/>
    <property type="match status" value="1"/>
</dbReference>
<gene>
    <name evidence="3" type="ORF">AB1Y20_010285</name>
</gene>
<comment type="caution">
    <text evidence="3">The sequence shown here is derived from an EMBL/GenBank/DDBJ whole genome shotgun (WGS) entry which is preliminary data.</text>
</comment>
<evidence type="ECO:0000313" key="3">
    <source>
        <dbReference type="EMBL" id="KAL1528964.1"/>
    </source>
</evidence>
<keyword evidence="2" id="KW-0812">Transmembrane</keyword>
<feature type="region of interest" description="Disordered" evidence="1">
    <location>
        <begin position="276"/>
        <end position="311"/>
    </location>
</feature>